<feature type="compositionally biased region" description="Polar residues" evidence="1">
    <location>
        <begin position="297"/>
        <end position="319"/>
    </location>
</feature>
<keyword evidence="3" id="KW-1185">Reference proteome</keyword>
<comment type="caution">
    <text evidence="2">The sequence shown here is derived from an EMBL/GenBank/DDBJ whole genome shotgun (WGS) entry which is preliminary data.</text>
</comment>
<evidence type="ECO:0000256" key="1">
    <source>
        <dbReference type="SAM" id="MobiDB-lite"/>
    </source>
</evidence>
<reference evidence="2" key="1">
    <citation type="submission" date="2021-01" db="EMBL/GenBank/DDBJ databases">
        <title>Whole genome shotgun sequence of Verrucosispora sediminis NBRC 107745.</title>
        <authorList>
            <person name="Komaki H."/>
            <person name="Tamura T."/>
        </authorList>
    </citation>
    <scope>NUCLEOTIDE SEQUENCE</scope>
    <source>
        <strain evidence="2">NBRC 107745</strain>
    </source>
</reference>
<feature type="region of interest" description="Disordered" evidence="1">
    <location>
        <begin position="128"/>
        <end position="150"/>
    </location>
</feature>
<feature type="region of interest" description="Disordered" evidence="1">
    <location>
        <begin position="259"/>
        <end position="452"/>
    </location>
</feature>
<feature type="compositionally biased region" description="Low complexity" evidence="1">
    <location>
        <begin position="138"/>
        <end position="149"/>
    </location>
</feature>
<organism evidence="2 3">
    <name type="scientific">Micromonospora sediminimaris</name>
    <dbReference type="NCBI Taxonomy" id="547162"/>
    <lineage>
        <taxon>Bacteria</taxon>
        <taxon>Bacillati</taxon>
        <taxon>Actinomycetota</taxon>
        <taxon>Actinomycetes</taxon>
        <taxon>Micromonosporales</taxon>
        <taxon>Micromonosporaceae</taxon>
        <taxon>Micromonospora</taxon>
    </lineage>
</organism>
<sequence length="452" mass="47262">MREPGVGRSGGLTEWQLMNVADMWACLQGHHTDNHWRHVAGWRKIAELAGQHLGRLRTYRERLAQVWPPETNAASHAYLVKLDELISQVQRTHDAATANQTALSAATQALTSSRSKLQKIHEEYADKLQQKRSWEQTAADPKAAAASRAIHPPVSESDLERLNAQARNIMYGLSTELQQAQTQLRHPPPTPRASVQTSDPDVYATGIQPPAIPPIVPMSPPKAASPAISQFRSPPLKARATHTTGPILGSAVLASTSSNYSPPTNLTAEPPPNLTAGTDPRPTPFWGVNGHPLENGRPTQITSDRQPPRTGGSNSTRGTPTGGLIGGSPAAGIGHPTSPNAPARPTPPFGGLIGGGAAGTAPTGGAGSRPGGGRSLGGVPLPPPIGSPPGTLQVTGMSERQGRSARPTPGDTGARSWDPDNPWATASGVEPIVTPPKDDGPIDPGPAIGLNR</sequence>
<feature type="region of interest" description="Disordered" evidence="1">
    <location>
        <begin position="179"/>
        <end position="198"/>
    </location>
</feature>
<dbReference type="AlphaFoldDB" id="A0A9W5UPJ7"/>
<gene>
    <name evidence="2" type="ORF">Vse01_14220</name>
</gene>
<feature type="compositionally biased region" description="Gly residues" evidence="1">
    <location>
        <begin position="351"/>
        <end position="376"/>
    </location>
</feature>
<proteinExistence type="predicted"/>
<name>A0A9W5UPJ7_9ACTN</name>
<evidence type="ECO:0000313" key="2">
    <source>
        <dbReference type="EMBL" id="GIJ32274.1"/>
    </source>
</evidence>
<protein>
    <submittedName>
        <fullName evidence="2">Uncharacterized protein</fullName>
    </submittedName>
</protein>
<evidence type="ECO:0000313" key="3">
    <source>
        <dbReference type="Proteomes" id="UP000607311"/>
    </source>
</evidence>
<dbReference type="EMBL" id="BOPD01000009">
    <property type="protein sequence ID" value="GIJ32274.1"/>
    <property type="molecule type" value="Genomic_DNA"/>
</dbReference>
<dbReference type="Proteomes" id="UP000607311">
    <property type="component" value="Unassembled WGS sequence"/>
</dbReference>
<accession>A0A9W5UPJ7</accession>